<protein>
    <submittedName>
        <fullName evidence="1">Uncharacterized protein</fullName>
    </submittedName>
</protein>
<dbReference type="OrthoDB" id="2363028at2759"/>
<comment type="caution">
    <text evidence="1">The sequence shown here is derived from an EMBL/GenBank/DDBJ whole genome shotgun (WGS) entry which is preliminary data.</text>
</comment>
<proteinExistence type="predicted"/>
<keyword evidence="2" id="KW-1185">Reference proteome</keyword>
<dbReference type="EMBL" id="JABAYA010000185">
    <property type="protein sequence ID" value="KAF7722620.1"/>
    <property type="molecule type" value="Genomic_DNA"/>
</dbReference>
<dbReference type="AlphaFoldDB" id="A0A8H7BHS5"/>
<evidence type="ECO:0000313" key="1">
    <source>
        <dbReference type="EMBL" id="KAF7722620.1"/>
    </source>
</evidence>
<gene>
    <name evidence="1" type="ORF">EC973_002892</name>
</gene>
<reference evidence="1" key="1">
    <citation type="submission" date="2020-01" db="EMBL/GenBank/DDBJ databases">
        <title>Genome Sequencing of Three Apophysomyces-Like Fungal Strains Confirms a Novel Fungal Genus in the Mucoromycota with divergent Burkholderia-like Endosymbiotic Bacteria.</title>
        <authorList>
            <person name="Stajich J.E."/>
            <person name="Macias A.M."/>
            <person name="Carter-House D."/>
            <person name="Lovett B."/>
            <person name="Kasson L.R."/>
            <person name="Berry K."/>
            <person name="Grigoriev I."/>
            <person name="Chang Y."/>
            <person name="Spatafora J."/>
            <person name="Kasson M.T."/>
        </authorList>
    </citation>
    <scope>NUCLEOTIDE SEQUENCE</scope>
    <source>
        <strain evidence="1">NRRL A-21654</strain>
    </source>
</reference>
<name>A0A8H7BHS5_9FUNG</name>
<accession>A0A8H7BHS5</accession>
<organism evidence="1 2">
    <name type="scientific">Apophysomyces ossiformis</name>
    <dbReference type="NCBI Taxonomy" id="679940"/>
    <lineage>
        <taxon>Eukaryota</taxon>
        <taxon>Fungi</taxon>
        <taxon>Fungi incertae sedis</taxon>
        <taxon>Mucoromycota</taxon>
        <taxon>Mucoromycotina</taxon>
        <taxon>Mucoromycetes</taxon>
        <taxon>Mucorales</taxon>
        <taxon>Mucorineae</taxon>
        <taxon>Mucoraceae</taxon>
        <taxon>Apophysomyces</taxon>
    </lineage>
</organism>
<sequence>MLRPAKIFSSFHQLRHYLQSKVTELVEPTVKALPSSQHHLVNRIQLSVTPPKAPILQVIAEQEKKRLLKAIQGQFPVFKVFSTPAIGVPPQYNLSFARACQHRTLYASGHGVEFHRMALFGNARSQLATRQFSTSRVVDFSAQNSQSVFAHITSRFFAPFGSKMNHHGSSELSSAEDDRVVLRRRIQDDRQGKLLHESTSAFPVNKQSVSGQSLPMASISASMAEFDDTAEKNDGSSLTTVPYSQKLVDCGYIRDDDFSAKHRAERHGQNELFNRKANQQEQKTSGLYLSVVVDGLAQGKISHCFSLSDGVLNAAVLRSVVDMAEWHRVHFNRVIALLRCIRRHDELAVEIVDGEIRVFLPSDIRNLEMALRWLRSIGVDTDNPCFTLHREDGEMASQYPHSIHGQQALADNDSSLISSAILGPEYFKDIQLFLDHVDDLIENSAAFNYRKSDSILTAA</sequence>
<evidence type="ECO:0000313" key="2">
    <source>
        <dbReference type="Proteomes" id="UP000605846"/>
    </source>
</evidence>
<dbReference type="Proteomes" id="UP000605846">
    <property type="component" value="Unassembled WGS sequence"/>
</dbReference>